<protein>
    <submittedName>
        <fullName evidence="2">Uncharacterized membrane-anchored protein</fullName>
    </submittedName>
</protein>
<dbReference type="Pfam" id="PF11902">
    <property type="entry name" value="DUF3422"/>
    <property type="match status" value="1"/>
</dbReference>
<dbReference type="Proteomes" id="UP000198539">
    <property type="component" value="Unassembled WGS sequence"/>
</dbReference>
<organism evidence="2 3">
    <name type="scientific">Roseicitreum antarcticum</name>
    <dbReference type="NCBI Taxonomy" id="564137"/>
    <lineage>
        <taxon>Bacteria</taxon>
        <taxon>Pseudomonadati</taxon>
        <taxon>Pseudomonadota</taxon>
        <taxon>Alphaproteobacteria</taxon>
        <taxon>Rhodobacterales</taxon>
        <taxon>Paracoccaceae</taxon>
        <taxon>Roseicitreum</taxon>
    </lineage>
</organism>
<dbReference type="EMBL" id="FNOM01000001">
    <property type="protein sequence ID" value="SDW14119.1"/>
    <property type="molecule type" value="Genomic_DNA"/>
</dbReference>
<sequence length="427" mass="47755">MPPIDDHPLRYALTNELHARPFPSLEAPCVASYLAVKQPQDAASRDRALDRAHLLALLDKHGTGHPAPEATHHSAEIGRHLLKWESHTEFVTYTAFENGTDKQPFDPRAFSVFPDNWLAEAPGCRMTSILFHIDFIPDDPDAITKFLADNFVLESLACSRVLDGAAVIASDFRIDSAGHIRMVVFVPRDTGARRIGRIVQRLCEIETYKTVSMLGLTRAREMSPKMGVLDAELSRMASDMTTGLLQPEETLRALLAVSSELENMLVQSSFRFGATGAYEALVHQRIDVMREDRYEGRQTFKEFMMRRYDPAMRTVKSAERRLAQMAERGMRAGTLLSTRVDVERSAQNQALLESMDRRADLQLRLQNTVEGLSVVAISYYGVNLAANVVLPFAEPLGMSKAVVAGVLTPIVVLAVWGMVRRIRNRLH</sequence>
<evidence type="ECO:0000256" key="1">
    <source>
        <dbReference type="SAM" id="Phobius"/>
    </source>
</evidence>
<dbReference type="AlphaFoldDB" id="A0A1H2R617"/>
<keyword evidence="1" id="KW-0472">Membrane</keyword>
<proteinExistence type="predicted"/>
<evidence type="ECO:0000313" key="3">
    <source>
        <dbReference type="Proteomes" id="UP000198539"/>
    </source>
</evidence>
<dbReference type="STRING" id="564137.SAMN04488238_101186"/>
<feature type="transmembrane region" description="Helical" evidence="1">
    <location>
        <begin position="401"/>
        <end position="419"/>
    </location>
</feature>
<accession>A0A1H2R617</accession>
<reference evidence="2 3" key="1">
    <citation type="submission" date="2016-10" db="EMBL/GenBank/DDBJ databases">
        <authorList>
            <person name="de Groot N.N."/>
        </authorList>
    </citation>
    <scope>NUCLEOTIDE SEQUENCE [LARGE SCALE GENOMIC DNA]</scope>
    <source>
        <strain evidence="2 3">CGMCC 1.8894</strain>
    </source>
</reference>
<evidence type="ECO:0000313" key="2">
    <source>
        <dbReference type="EMBL" id="SDW14119.1"/>
    </source>
</evidence>
<name>A0A1H2R617_9RHOB</name>
<keyword evidence="3" id="KW-1185">Reference proteome</keyword>
<dbReference type="OrthoDB" id="9767470at2"/>
<keyword evidence="1" id="KW-0812">Transmembrane</keyword>
<dbReference type="InterPro" id="IPR021830">
    <property type="entry name" value="DUF3422"/>
</dbReference>
<dbReference type="RefSeq" id="WP_092884469.1">
    <property type="nucleotide sequence ID" value="NZ_CP061498.1"/>
</dbReference>
<keyword evidence="1" id="KW-1133">Transmembrane helix</keyword>
<gene>
    <name evidence="2" type="ORF">SAMN04488238_101186</name>
</gene>